<protein>
    <submittedName>
        <fullName evidence="2">Uncharacterized protein</fullName>
    </submittedName>
</protein>
<evidence type="ECO:0000313" key="2">
    <source>
        <dbReference type="EMBL" id="JAH60126.1"/>
    </source>
</evidence>
<name>A0A0E9U2T5_ANGAN</name>
<sequence length="35" mass="3769">MIQMKTLAASSLGPSTEFAGAREKRAAISAFHPRH</sequence>
<dbReference type="AlphaFoldDB" id="A0A0E9U2T5"/>
<dbReference type="EMBL" id="GBXM01048451">
    <property type="protein sequence ID" value="JAH60126.1"/>
    <property type="molecule type" value="Transcribed_RNA"/>
</dbReference>
<evidence type="ECO:0000256" key="1">
    <source>
        <dbReference type="SAM" id="MobiDB-lite"/>
    </source>
</evidence>
<proteinExistence type="predicted"/>
<reference evidence="2" key="1">
    <citation type="submission" date="2014-11" db="EMBL/GenBank/DDBJ databases">
        <authorList>
            <person name="Amaro Gonzalez C."/>
        </authorList>
    </citation>
    <scope>NUCLEOTIDE SEQUENCE</scope>
</reference>
<organism evidence="2">
    <name type="scientific">Anguilla anguilla</name>
    <name type="common">European freshwater eel</name>
    <name type="synonym">Muraena anguilla</name>
    <dbReference type="NCBI Taxonomy" id="7936"/>
    <lineage>
        <taxon>Eukaryota</taxon>
        <taxon>Metazoa</taxon>
        <taxon>Chordata</taxon>
        <taxon>Craniata</taxon>
        <taxon>Vertebrata</taxon>
        <taxon>Euteleostomi</taxon>
        <taxon>Actinopterygii</taxon>
        <taxon>Neopterygii</taxon>
        <taxon>Teleostei</taxon>
        <taxon>Anguilliformes</taxon>
        <taxon>Anguillidae</taxon>
        <taxon>Anguilla</taxon>
    </lineage>
</organism>
<feature type="region of interest" description="Disordered" evidence="1">
    <location>
        <begin position="1"/>
        <end position="35"/>
    </location>
</feature>
<reference evidence="2" key="2">
    <citation type="journal article" date="2015" name="Fish Shellfish Immunol.">
        <title>Early steps in the European eel (Anguilla anguilla)-Vibrio vulnificus interaction in the gills: Role of the RtxA13 toxin.</title>
        <authorList>
            <person name="Callol A."/>
            <person name="Pajuelo D."/>
            <person name="Ebbesson L."/>
            <person name="Teles M."/>
            <person name="MacKenzie S."/>
            <person name="Amaro C."/>
        </authorList>
    </citation>
    <scope>NUCLEOTIDE SEQUENCE</scope>
</reference>
<accession>A0A0E9U2T5</accession>